<evidence type="ECO:0000256" key="4">
    <source>
        <dbReference type="ARBA" id="ARBA00022692"/>
    </source>
</evidence>
<organism evidence="9 10">
    <name type="scientific">Paenibacillus alginolyticus</name>
    <dbReference type="NCBI Taxonomy" id="59839"/>
    <lineage>
        <taxon>Bacteria</taxon>
        <taxon>Bacillati</taxon>
        <taxon>Bacillota</taxon>
        <taxon>Bacilli</taxon>
        <taxon>Bacillales</taxon>
        <taxon>Paenibacillaceae</taxon>
        <taxon>Paenibacillus</taxon>
    </lineage>
</organism>
<feature type="transmembrane region" description="Helical" evidence="7">
    <location>
        <begin position="25"/>
        <end position="46"/>
    </location>
</feature>
<accession>A0ABT4GIT2</accession>
<keyword evidence="2 7" id="KW-0813">Transport</keyword>
<protein>
    <submittedName>
        <fullName evidence="9">Carbohydrate ABC transporter permease</fullName>
    </submittedName>
</protein>
<dbReference type="PROSITE" id="PS50928">
    <property type="entry name" value="ABC_TM1"/>
    <property type="match status" value="1"/>
</dbReference>
<keyword evidence="5 7" id="KW-1133">Transmembrane helix</keyword>
<keyword evidence="6 7" id="KW-0472">Membrane</keyword>
<dbReference type="RefSeq" id="WP_268617255.1">
    <property type="nucleotide sequence ID" value="NZ_JAMDMX010000088.1"/>
</dbReference>
<dbReference type="Gene3D" id="1.10.3720.10">
    <property type="entry name" value="MetI-like"/>
    <property type="match status" value="1"/>
</dbReference>
<name>A0ABT4GIT2_9BACL</name>
<evidence type="ECO:0000256" key="5">
    <source>
        <dbReference type="ARBA" id="ARBA00022989"/>
    </source>
</evidence>
<keyword evidence="4 7" id="KW-0812">Transmembrane</keyword>
<reference evidence="9 10" key="1">
    <citation type="submission" date="2022-05" db="EMBL/GenBank/DDBJ databases">
        <title>Genome Sequencing of Bee-Associated Microbes.</title>
        <authorList>
            <person name="Dunlap C."/>
        </authorList>
    </citation>
    <scope>NUCLEOTIDE SEQUENCE [LARGE SCALE GENOMIC DNA]</scope>
    <source>
        <strain evidence="9 10">NRRL B-14421</strain>
    </source>
</reference>
<feature type="domain" description="ABC transmembrane type-1" evidence="8">
    <location>
        <begin position="85"/>
        <end position="276"/>
    </location>
</feature>
<feature type="transmembrane region" description="Helical" evidence="7">
    <location>
        <begin position="153"/>
        <end position="176"/>
    </location>
</feature>
<evidence type="ECO:0000256" key="7">
    <source>
        <dbReference type="RuleBase" id="RU363032"/>
    </source>
</evidence>
<sequence>MNKRAFSTQTARSLSYFKKGAKGDIILEVILLVIAIISLLPIYYMVNTTLRTPDQVITSPFGFPEQLDLSGYVRAWNMMNYPNVFKNNLIIAVVSVSGVILLSSMAAYAFARRPGKVFNWLFVTILIGVIMPFQVATIQLFRVLTYLHLTDTLLGVILVEIFVAVPFNVFLIKNFVNSVPIQLEESAFIDGAGVWRTYWRITFPLLQPVIATLTVLDSLSVWNDFFTPLLILHSRAKGVILLEVYRNVGQFQTDWTNFFPMMILGVAPLVILYLFMQKYIVEGVSTGAVKG</sequence>
<evidence type="ECO:0000259" key="8">
    <source>
        <dbReference type="PROSITE" id="PS50928"/>
    </source>
</evidence>
<evidence type="ECO:0000256" key="3">
    <source>
        <dbReference type="ARBA" id="ARBA00022475"/>
    </source>
</evidence>
<dbReference type="Proteomes" id="UP001527099">
    <property type="component" value="Unassembled WGS sequence"/>
</dbReference>
<evidence type="ECO:0000256" key="2">
    <source>
        <dbReference type="ARBA" id="ARBA00022448"/>
    </source>
</evidence>
<evidence type="ECO:0000313" key="9">
    <source>
        <dbReference type="EMBL" id="MCY9696103.1"/>
    </source>
</evidence>
<dbReference type="EMBL" id="JAMDMX010000088">
    <property type="protein sequence ID" value="MCY9696103.1"/>
    <property type="molecule type" value="Genomic_DNA"/>
</dbReference>
<feature type="transmembrane region" description="Helical" evidence="7">
    <location>
        <begin position="258"/>
        <end position="276"/>
    </location>
</feature>
<dbReference type="InterPro" id="IPR035906">
    <property type="entry name" value="MetI-like_sf"/>
</dbReference>
<proteinExistence type="inferred from homology"/>
<dbReference type="PANTHER" id="PTHR43744:SF8">
    <property type="entry name" value="SN-GLYCEROL-3-PHOSPHATE TRANSPORT SYSTEM PERMEASE PROTEIN UGPE"/>
    <property type="match status" value="1"/>
</dbReference>
<dbReference type="Pfam" id="PF00528">
    <property type="entry name" value="BPD_transp_1"/>
    <property type="match status" value="1"/>
</dbReference>
<comment type="caution">
    <text evidence="9">The sequence shown here is derived from an EMBL/GenBank/DDBJ whole genome shotgun (WGS) entry which is preliminary data.</text>
</comment>
<keyword evidence="3" id="KW-1003">Cell membrane</keyword>
<dbReference type="SUPFAM" id="SSF161098">
    <property type="entry name" value="MetI-like"/>
    <property type="match status" value="1"/>
</dbReference>
<dbReference type="PANTHER" id="PTHR43744">
    <property type="entry name" value="ABC TRANSPORTER PERMEASE PROTEIN MG189-RELATED-RELATED"/>
    <property type="match status" value="1"/>
</dbReference>
<evidence type="ECO:0000256" key="6">
    <source>
        <dbReference type="ARBA" id="ARBA00023136"/>
    </source>
</evidence>
<feature type="transmembrane region" description="Helical" evidence="7">
    <location>
        <begin position="89"/>
        <end position="110"/>
    </location>
</feature>
<dbReference type="CDD" id="cd06261">
    <property type="entry name" value="TM_PBP2"/>
    <property type="match status" value="1"/>
</dbReference>
<keyword evidence="10" id="KW-1185">Reference proteome</keyword>
<evidence type="ECO:0000313" key="10">
    <source>
        <dbReference type="Proteomes" id="UP001527099"/>
    </source>
</evidence>
<comment type="subcellular location">
    <subcellularLocation>
        <location evidence="1 7">Cell membrane</location>
        <topology evidence="1 7">Multi-pass membrane protein</topology>
    </subcellularLocation>
</comment>
<comment type="similarity">
    <text evidence="7">Belongs to the binding-protein-dependent transport system permease family.</text>
</comment>
<gene>
    <name evidence="9" type="ORF">M5X19_24810</name>
</gene>
<dbReference type="InterPro" id="IPR000515">
    <property type="entry name" value="MetI-like"/>
</dbReference>
<evidence type="ECO:0000256" key="1">
    <source>
        <dbReference type="ARBA" id="ARBA00004651"/>
    </source>
</evidence>
<feature type="transmembrane region" description="Helical" evidence="7">
    <location>
        <begin position="117"/>
        <end position="141"/>
    </location>
</feature>